<dbReference type="InterPro" id="IPR039422">
    <property type="entry name" value="MarR/SlyA-like"/>
</dbReference>
<reference evidence="2 3" key="1">
    <citation type="submission" date="2019-07" db="EMBL/GenBank/DDBJ databases">
        <title>complete genome sequencing of Ornithinimicrobium sp. H23M54.</title>
        <authorList>
            <person name="Bae J.-W."/>
            <person name="Lee S.-Y."/>
        </authorList>
    </citation>
    <scope>NUCLEOTIDE SEQUENCE [LARGE SCALE GENOMIC DNA]</scope>
    <source>
        <strain evidence="2 3">H23M54</strain>
    </source>
</reference>
<dbReference type="InterPro" id="IPR000835">
    <property type="entry name" value="HTH_MarR-typ"/>
</dbReference>
<protein>
    <submittedName>
        <fullName evidence="2">MarR family transcriptional regulator</fullName>
    </submittedName>
</protein>
<dbReference type="Gene3D" id="1.10.10.10">
    <property type="entry name" value="Winged helix-like DNA-binding domain superfamily/Winged helix DNA-binding domain"/>
    <property type="match status" value="1"/>
</dbReference>
<dbReference type="Proteomes" id="UP000315395">
    <property type="component" value="Chromosome"/>
</dbReference>
<dbReference type="SMART" id="SM00347">
    <property type="entry name" value="HTH_MARR"/>
    <property type="match status" value="1"/>
</dbReference>
<keyword evidence="3" id="KW-1185">Reference proteome</keyword>
<dbReference type="GO" id="GO:0003700">
    <property type="term" value="F:DNA-binding transcription factor activity"/>
    <property type="evidence" value="ECO:0007669"/>
    <property type="project" value="InterPro"/>
</dbReference>
<gene>
    <name evidence="2" type="ORF">FNH13_01880</name>
</gene>
<evidence type="ECO:0000313" key="2">
    <source>
        <dbReference type="EMBL" id="QDO87230.1"/>
    </source>
</evidence>
<name>A0A516G787_9MICO</name>
<dbReference type="KEGG" id="orz:FNH13_01880"/>
<accession>A0A516G787</accession>
<dbReference type="PANTHER" id="PTHR33164:SF43">
    <property type="entry name" value="HTH-TYPE TRANSCRIPTIONAL REPRESSOR YETL"/>
    <property type="match status" value="1"/>
</dbReference>
<dbReference type="InterPro" id="IPR036390">
    <property type="entry name" value="WH_DNA-bd_sf"/>
</dbReference>
<evidence type="ECO:0000313" key="3">
    <source>
        <dbReference type="Proteomes" id="UP000315395"/>
    </source>
</evidence>
<organism evidence="2 3">
    <name type="scientific">Ornithinimicrobium ciconiae</name>
    <dbReference type="NCBI Taxonomy" id="2594265"/>
    <lineage>
        <taxon>Bacteria</taxon>
        <taxon>Bacillati</taxon>
        <taxon>Actinomycetota</taxon>
        <taxon>Actinomycetes</taxon>
        <taxon>Micrococcales</taxon>
        <taxon>Ornithinimicrobiaceae</taxon>
        <taxon>Ornithinimicrobium</taxon>
    </lineage>
</organism>
<dbReference type="PANTHER" id="PTHR33164">
    <property type="entry name" value="TRANSCRIPTIONAL REGULATOR, MARR FAMILY"/>
    <property type="match status" value="1"/>
</dbReference>
<dbReference type="GO" id="GO:0006950">
    <property type="term" value="P:response to stress"/>
    <property type="evidence" value="ECO:0007669"/>
    <property type="project" value="TreeGrafter"/>
</dbReference>
<proteinExistence type="predicted"/>
<dbReference type="PROSITE" id="PS50995">
    <property type="entry name" value="HTH_MARR_2"/>
    <property type="match status" value="1"/>
</dbReference>
<dbReference type="AlphaFoldDB" id="A0A516G787"/>
<dbReference type="PRINTS" id="PR00598">
    <property type="entry name" value="HTHMARR"/>
</dbReference>
<dbReference type="EMBL" id="CP041616">
    <property type="protein sequence ID" value="QDO87230.1"/>
    <property type="molecule type" value="Genomic_DNA"/>
</dbReference>
<sequence>MNRTQLANESWEALFRAQVALNEVFASDEVWIEVTQVEYDVLYTLSKAPTGMSMAELNRGILMTQGGLSKLVARLERRGLLQRTPDPHDRRATCLVLTEQGRAIQRRVGLRHGVSVAATMTRILDDQQMDQLRELGTHIVEALHAAPVARA</sequence>
<dbReference type="InterPro" id="IPR036388">
    <property type="entry name" value="WH-like_DNA-bd_sf"/>
</dbReference>
<evidence type="ECO:0000259" key="1">
    <source>
        <dbReference type="PROSITE" id="PS50995"/>
    </source>
</evidence>
<dbReference type="RefSeq" id="WP_143781888.1">
    <property type="nucleotide sequence ID" value="NZ_CP041616.1"/>
</dbReference>
<dbReference type="SUPFAM" id="SSF46785">
    <property type="entry name" value="Winged helix' DNA-binding domain"/>
    <property type="match status" value="1"/>
</dbReference>
<dbReference type="Pfam" id="PF12802">
    <property type="entry name" value="MarR_2"/>
    <property type="match status" value="1"/>
</dbReference>
<dbReference type="OrthoDB" id="9815567at2"/>
<feature type="domain" description="HTH marR-type" evidence="1">
    <location>
        <begin position="7"/>
        <end position="141"/>
    </location>
</feature>